<dbReference type="Gene3D" id="3.30.460.10">
    <property type="entry name" value="Beta Polymerase, domain 2"/>
    <property type="match status" value="1"/>
</dbReference>
<reference evidence="2" key="2">
    <citation type="submission" date="2021-08" db="EMBL/GenBank/DDBJ databases">
        <authorList>
            <person name="Tani A."/>
            <person name="Ola A."/>
            <person name="Ogura Y."/>
            <person name="Katsura K."/>
            <person name="Hayashi T."/>
        </authorList>
    </citation>
    <scope>NUCLEOTIDE SEQUENCE</scope>
    <source>
        <strain evidence="2">DSM 19015</strain>
    </source>
</reference>
<dbReference type="CDD" id="cd05403">
    <property type="entry name" value="NT_KNTase_like"/>
    <property type="match status" value="1"/>
</dbReference>
<name>A0ABQ4S2A9_9HYPH</name>
<dbReference type="Proteomes" id="UP001055125">
    <property type="component" value="Unassembled WGS sequence"/>
</dbReference>
<proteinExistence type="predicted"/>
<comment type="caution">
    <text evidence="2">The sequence shown here is derived from an EMBL/GenBank/DDBJ whole genome shotgun (WGS) entry which is preliminary data.</text>
</comment>
<reference evidence="2" key="1">
    <citation type="journal article" date="2021" name="Front. Microbiol.">
        <title>Comprehensive Comparative Genomics and Phenotyping of Methylobacterium Species.</title>
        <authorList>
            <person name="Alessa O."/>
            <person name="Ogura Y."/>
            <person name="Fujitani Y."/>
            <person name="Takami H."/>
            <person name="Hayashi T."/>
            <person name="Sahin N."/>
            <person name="Tani A."/>
        </authorList>
    </citation>
    <scope>NUCLEOTIDE SEQUENCE</scope>
    <source>
        <strain evidence="2">DSM 19015</strain>
    </source>
</reference>
<evidence type="ECO:0000313" key="3">
    <source>
        <dbReference type="Proteomes" id="UP001055125"/>
    </source>
</evidence>
<evidence type="ECO:0000259" key="1">
    <source>
        <dbReference type="Pfam" id="PF01909"/>
    </source>
</evidence>
<organism evidence="2 3">
    <name type="scientific">Methylobacterium iners</name>
    <dbReference type="NCBI Taxonomy" id="418707"/>
    <lineage>
        <taxon>Bacteria</taxon>
        <taxon>Pseudomonadati</taxon>
        <taxon>Pseudomonadota</taxon>
        <taxon>Alphaproteobacteria</taxon>
        <taxon>Hyphomicrobiales</taxon>
        <taxon>Methylobacteriaceae</taxon>
        <taxon>Methylobacterium</taxon>
    </lineage>
</organism>
<feature type="domain" description="Polymerase nucleotidyl transferase" evidence="1">
    <location>
        <begin position="49"/>
        <end position="98"/>
    </location>
</feature>
<gene>
    <name evidence="2" type="ORF">OCOJLMKI_4496</name>
</gene>
<evidence type="ECO:0000313" key="2">
    <source>
        <dbReference type="EMBL" id="GJD97268.1"/>
    </source>
</evidence>
<dbReference type="InterPro" id="IPR002934">
    <property type="entry name" value="Polymerase_NTP_transf_dom"/>
</dbReference>
<dbReference type="EMBL" id="BPQP01000085">
    <property type="protein sequence ID" value="GJD97268.1"/>
    <property type="molecule type" value="Genomic_DNA"/>
</dbReference>
<dbReference type="Pfam" id="PF01909">
    <property type="entry name" value="NTP_transf_2"/>
    <property type="match status" value="1"/>
</dbReference>
<dbReference type="InterPro" id="IPR043519">
    <property type="entry name" value="NT_sf"/>
</dbReference>
<keyword evidence="3" id="KW-1185">Reference proteome</keyword>
<sequence>MTGMGVSATASAVTTLAQRKASEAARRLQAAEAVVDALGAYARRECGTFVVFGSYVTGTMRFDSDLDVLIDFPPERAAAAWCFVEDVCAEHGVPPDIHDASTSWPVFTQRVRAKGLALP</sequence>
<accession>A0ABQ4S2A9</accession>
<protein>
    <recommendedName>
        <fullName evidence="1">Polymerase nucleotidyl transferase domain-containing protein</fullName>
    </recommendedName>
</protein>
<dbReference type="SUPFAM" id="SSF81301">
    <property type="entry name" value="Nucleotidyltransferase"/>
    <property type="match status" value="1"/>
</dbReference>